<dbReference type="InterPro" id="IPR002611">
    <property type="entry name" value="IstB_ATP-bd"/>
</dbReference>
<dbReference type="Pfam" id="PF01695">
    <property type="entry name" value="IstB_IS21"/>
    <property type="match status" value="1"/>
</dbReference>
<name>A0A922TNE9_9LACO</name>
<gene>
    <name evidence="3" type="ORF">FD34_GL001525</name>
</gene>
<feature type="domain" description="Primosomal DnaI N-terminal" evidence="2">
    <location>
        <begin position="5"/>
        <end position="96"/>
    </location>
</feature>
<dbReference type="NCBIfam" id="NF006505">
    <property type="entry name" value="PRK08939.1"/>
    <property type="match status" value="1"/>
</dbReference>
<evidence type="ECO:0000259" key="1">
    <source>
        <dbReference type="Pfam" id="PF01695"/>
    </source>
</evidence>
<dbReference type="GO" id="GO:0005524">
    <property type="term" value="F:ATP binding"/>
    <property type="evidence" value="ECO:0007669"/>
    <property type="project" value="InterPro"/>
</dbReference>
<dbReference type="PANTHER" id="PTHR30050">
    <property type="entry name" value="CHROMOSOMAL REPLICATION INITIATOR PROTEIN DNAA"/>
    <property type="match status" value="1"/>
</dbReference>
<keyword evidence="3" id="KW-0378">Hydrolase</keyword>
<dbReference type="PANTHER" id="PTHR30050:SF8">
    <property type="entry name" value="PRIMOSOMAL PROTEIN DNAI"/>
    <property type="match status" value="1"/>
</dbReference>
<dbReference type="GO" id="GO:0004386">
    <property type="term" value="F:helicase activity"/>
    <property type="evidence" value="ECO:0007669"/>
    <property type="project" value="UniProtKB-KW"/>
</dbReference>
<evidence type="ECO:0000313" key="3">
    <source>
        <dbReference type="EMBL" id="KRM37078.1"/>
    </source>
</evidence>
<dbReference type="InterPro" id="IPR027417">
    <property type="entry name" value="P-loop_NTPase"/>
</dbReference>
<dbReference type="SUPFAM" id="SSF52540">
    <property type="entry name" value="P-loop containing nucleoside triphosphate hydrolases"/>
    <property type="match status" value="1"/>
</dbReference>
<dbReference type="Gene3D" id="3.40.50.300">
    <property type="entry name" value="P-loop containing nucleotide triphosphate hydrolases"/>
    <property type="match status" value="1"/>
</dbReference>
<reference evidence="3 4" key="1">
    <citation type="journal article" date="2015" name="Genome Announc.">
        <title>Expanding the biotechnology potential of lactobacilli through comparative genomics of 213 strains and associated genera.</title>
        <authorList>
            <person name="Sun Z."/>
            <person name="Harris H.M."/>
            <person name="McCann A."/>
            <person name="Guo C."/>
            <person name="Argimon S."/>
            <person name="Zhang W."/>
            <person name="Yang X."/>
            <person name="Jeffery I.B."/>
            <person name="Cooney J.C."/>
            <person name="Kagawa T.F."/>
            <person name="Liu W."/>
            <person name="Song Y."/>
            <person name="Salvetti E."/>
            <person name="Wrobel A."/>
            <person name="Rasinkangas P."/>
            <person name="Parkhill J."/>
            <person name="Rea M.C."/>
            <person name="O'Sullivan O."/>
            <person name="Ritari J."/>
            <person name="Douillard F.P."/>
            <person name="Paul Ross R."/>
            <person name="Yang R."/>
            <person name="Briner A.E."/>
            <person name="Felis G.E."/>
            <person name="de Vos W.M."/>
            <person name="Barrangou R."/>
            <person name="Klaenhammer T.R."/>
            <person name="Caufield P.W."/>
            <person name="Cui Y."/>
            <person name="Zhang H."/>
            <person name="O'Toole P.W."/>
        </authorList>
    </citation>
    <scope>NUCLEOTIDE SEQUENCE [LARGE SCALE GENOMIC DNA]</scope>
    <source>
        <strain evidence="3 4">DSM 8475</strain>
    </source>
</reference>
<keyword evidence="3" id="KW-0547">Nucleotide-binding</keyword>
<accession>A0A922TNE9</accession>
<feature type="domain" description="IstB-like ATP-binding" evidence="1">
    <location>
        <begin position="105"/>
        <end position="314"/>
    </location>
</feature>
<evidence type="ECO:0000313" key="4">
    <source>
        <dbReference type="Proteomes" id="UP000051085"/>
    </source>
</evidence>
<dbReference type="GO" id="GO:0006260">
    <property type="term" value="P:DNA replication"/>
    <property type="evidence" value="ECO:0007669"/>
    <property type="project" value="TreeGrafter"/>
</dbReference>
<evidence type="ECO:0000259" key="2">
    <source>
        <dbReference type="Pfam" id="PF07319"/>
    </source>
</evidence>
<proteinExistence type="predicted"/>
<sequence length="315" mass="35788">MIALESLNKTIQKMMQGRNVAANMDQVMKQVYQDPEVQAFLNQHQAQLNKESIRRGRSKLYEFFHEKQLIKAGKATVAPGYSPQLQLVAGQIDVTYVPTQQLIERRHQEHLRQLVSSINMPKFIRRATLDGYYLDDQNGTEGRVMAYNAVNDFIDNYQPDHFRPGLYLTGSFGVGKTYLLAATANELAKHDVATTMVHFPSFAVEMKNSIRTNEAGSKIDAVKKAPVLMLDDIGADAMSTWVRDDVLGVILEYRMQEELPTFFSSNFSMDQLEKQHLAINNQGVVEPVKAARIMERIKFLSREITMNGENLRKKG</sequence>
<dbReference type="InterPro" id="IPR009928">
    <property type="entry name" value="DnaI_N"/>
</dbReference>
<keyword evidence="3" id="KW-0067">ATP-binding</keyword>
<dbReference type="EMBL" id="AZGO01000041">
    <property type="protein sequence ID" value="KRM37078.1"/>
    <property type="molecule type" value="Genomic_DNA"/>
</dbReference>
<dbReference type="CDD" id="cd00009">
    <property type="entry name" value="AAA"/>
    <property type="match status" value="1"/>
</dbReference>
<organism evidence="3 4">
    <name type="scientific">Limosilactobacillus pontis DSM 8475</name>
    <dbReference type="NCBI Taxonomy" id="1423794"/>
    <lineage>
        <taxon>Bacteria</taxon>
        <taxon>Bacillati</taxon>
        <taxon>Bacillota</taxon>
        <taxon>Bacilli</taxon>
        <taxon>Lactobacillales</taxon>
        <taxon>Lactobacillaceae</taxon>
        <taxon>Limosilactobacillus</taxon>
    </lineage>
</organism>
<dbReference type="Proteomes" id="UP000051085">
    <property type="component" value="Unassembled WGS sequence"/>
</dbReference>
<protein>
    <submittedName>
        <fullName evidence="3">Replicative DNA helicase loader DnaI</fullName>
    </submittedName>
</protein>
<keyword evidence="3" id="KW-0347">Helicase</keyword>
<dbReference type="Pfam" id="PF07319">
    <property type="entry name" value="DnaI_N"/>
    <property type="match status" value="1"/>
</dbReference>
<comment type="caution">
    <text evidence="3">The sequence shown here is derived from an EMBL/GenBank/DDBJ whole genome shotgun (WGS) entry which is preliminary data.</text>
</comment>
<dbReference type="AlphaFoldDB" id="A0A922TNE9"/>